<keyword evidence="3" id="KW-1185">Reference proteome</keyword>
<dbReference type="Gene3D" id="1.25.40.420">
    <property type="match status" value="1"/>
</dbReference>
<dbReference type="Gene3D" id="3.30.710.10">
    <property type="entry name" value="Potassium Channel Kv1.1, Chain A"/>
    <property type="match status" value="1"/>
</dbReference>
<dbReference type="Proteomes" id="UP000605970">
    <property type="component" value="Unassembled WGS sequence"/>
</dbReference>
<proteinExistence type="predicted"/>
<organism evidence="2 3">
    <name type="scientific">Meloidogyne graminicola</name>
    <dbReference type="NCBI Taxonomy" id="189291"/>
    <lineage>
        <taxon>Eukaryota</taxon>
        <taxon>Metazoa</taxon>
        <taxon>Ecdysozoa</taxon>
        <taxon>Nematoda</taxon>
        <taxon>Chromadorea</taxon>
        <taxon>Rhabditida</taxon>
        <taxon>Tylenchina</taxon>
        <taxon>Tylenchomorpha</taxon>
        <taxon>Tylenchoidea</taxon>
        <taxon>Meloidogynidae</taxon>
        <taxon>Meloidogyninae</taxon>
        <taxon>Meloidogyne</taxon>
    </lineage>
</organism>
<sequence length="225" mass="25828">MSYNLLPCKMIPIPLRPSSSNTIPLKPIGISSNTISSTASNSCTNASHNTLINMYKEEILTDCVFKVGNEKLNAHRCVLASNSLVFRRMFEQKDTLEAKNGEINIVDSSPKCVRALLDYFYNGEINKEILEKLVFELFVVAHKYEVKSLMVICEHMMVMKIDPKNFATCVDYSQLYNLPLLEKACIKYIASNRKTFLDSNEWKNLKELYKDRAFTLLEETLKNEF</sequence>
<dbReference type="OrthoDB" id="5863680at2759"/>
<dbReference type="AlphaFoldDB" id="A0A8S9ZUY6"/>
<dbReference type="InterPro" id="IPR000210">
    <property type="entry name" value="BTB/POZ_dom"/>
</dbReference>
<dbReference type="Pfam" id="PF00651">
    <property type="entry name" value="BTB"/>
    <property type="match status" value="1"/>
</dbReference>
<evidence type="ECO:0000313" key="3">
    <source>
        <dbReference type="Proteomes" id="UP000605970"/>
    </source>
</evidence>
<dbReference type="CDD" id="cd18186">
    <property type="entry name" value="BTB_POZ_ZBTB_KLHL-like"/>
    <property type="match status" value="1"/>
</dbReference>
<dbReference type="PANTHER" id="PTHR46672">
    <property type="entry name" value="OS08G0495500 PROTEIN-RELATED"/>
    <property type="match status" value="1"/>
</dbReference>
<comment type="caution">
    <text evidence="2">The sequence shown here is derived from an EMBL/GenBank/DDBJ whole genome shotgun (WGS) entry which is preliminary data.</text>
</comment>
<evidence type="ECO:0000313" key="2">
    <source>
        <dbReference type="EMBL" id="KAF7636801.1"/>
    </source>
</evidence>
<dbReference type="EMBL" id="JABEBT010000026">
    <property type="protein sequence ID" value="KAF7636801.1"/>
    <property type="molecule type" value="Genomic_DNA"/>
</dbReference>
<dbReference type="InterPro" id="IPR044714">
    <property type="entry name" value="AtSIBP1-like"/>
</dbReference>
<name>A0A8S9ZUY6_9BILA</name>
<gene>
    <name evidence="2" type="ORF">Mgra_00003747</name>
</gene>
<accession>A0A8S9ZUY6</accession>
<evidence type="ECO:0000259" key="1">
    <source>
        <dbReference type="PROSITE" id="PS50097"/>
    </source>
</evidence>
<dbReference type="SUPFAM" id="SSF54695">
    <property type="entry name" value="POZ domain"/>
    <property type="match status" value="1"/>
</dbReference>
<dbReference type="SMART" id="SM00225">
    <property type="entry name" value="BTB"/>
    <property type="match status" value="1"/>
</dbReference>
<reference evidence="2" key="1">
    <citation type="journal article" date="2020" name="Ecol. Evol.">
        <title>Genome structure and content of the rice root-knot nematode (Meloidogyne graminicola).</title>
        <authorList>
            <person name="Phan N.T."/>
            <person name="Danchin E.G.J."/>
            <person name="Klopp C."/>
            <person name="Perfus-Barbeoch L."/>
            <person name="Kozlowski D.K."/>
            <person name="Koutsovoulos G.D."/>
            <person name="Lopez-Roques C."/>
            <person name="Bouchez O."/>
            <person name="Zahm M."/>
            <person name="Besnard G."/>
            <person name="Bellafiore S."/>
        </authorList>
    </citation>
    <scope>NUCLEOTIDE SEQUENCE</scope>
    <source>
        <strain evidence="2">VN-18</strain>
    </source>
</reference>
<protein>
    <submittedName>
        <fullName evidence="2">BTB domain-containing protein</fullName>
    </submittedName>
</protein>
<dbReference type="InterPro" id="IPR011333">
    <property type="entry name" value="SKP1/BTB/POZ_sf"/>
</dbReference>
<dbReference type="PROSITE" id="PS50097">
    <property type="entry name" value="BTB"/>
    <property type="match status" value="1"/>
</dbReference>
<feature type="domain" description="BTB" evidence="1">
    <location>
        <begin position="61"/>
        <end position="129"/>
    </location>
</feature>